<accession>A0A4R2HG88</accession>
<comment type="caution">
    <text evidence="2">The sequence shown here is derived from an EMBL/GenBank/DDBJ whole genome shotgun (WGS) entry which is preliminary data.</text>
</comment>
<sequence length="39" mass="4256">MDQKIVLIQDVADVNSNSKDNGTGTNATHTAEQKVIQDR</sequence>
<reference evidence="2 3" key="1">
    <citation type="submission" date="2019-03" db="EMBL/GenBank/DDBJ databases">
        <title>Genomic Encyclopedia of Type Strains, Phase IV (KMG-IV): sequencing the most valuable type-strain genomes for metagenomic binning, comparative biology and taxonomic classification.</title>
        <authorList>
            <person name="Goeker M."/>
        </authorList>
    </citation>
    <scope>NUCLEOTIDE SEQUENCE [LARGE SCALE GENOMIC DNA]</scope>
    <source>
        <strain evidence="2 3">DSM 103236</strain>
    </source>
</reference>
<evidence type="ECO:0000313" key="2">
    <source>
        <dbReference type="EMBL" id="TCO27107.1"/>
    </source>
</evidence>
<name>A0A4R2HG88_9SPHI</name>
<gene>
    <name evidence="2" type="ORF">EV200_103441</name>
</gene>
<organism evidence="2 3">
    <name type="scientific">Pedobacter psychrotolerans</name>
    <dbReference type="NCBI Taxonomy" id="1843235"/>
    <lineage>
        <taxon>Bacteria</taxon>
        <taxon>Pseudomonadati</taxon>
        <taxon>Bacteroidota</taxon>
        <taxon>Sphingobacteriia</taxon>
        <taxon>Sphingobacteriales</taxon>
        <taxon>Sphingobacteriaceae</taxon>
        <taxon>Pedobacter</taxon>
    </lineage>
</organism>
<feature type="compositionally biased region" description="Polar residues" evidence="1">
    <location>
        <begin position="14"/>
        <end position="30"/>
    </location>
</feature>
<protein>
    <submittedName>
        <fullName evidence="2">Uncharacterized protein</fullName>
    </submittedName>
</protein>
<evidence type="ECO:0000313" key="3">
    <source>
        <dbReference type="Proteomes" id="UP000295684"/>
    </source>
</evidence>
<dbReference type="Proteomes" id="UP000295684">
    <property type="component" value="Unassembled WGS sequence"/>
</dbReference>
<dbReference type="AlphaFoldDB" id="A0A4R2HG88"/>
<feature type="region of interest" description="Disordered" evidence="1">
    <location>
        <begin position="14"/>
        <end position="39"/>
    </location>
</feature>
<evidence type="ECO:0000256" key="1">
    <source>
        <dbReference type="SAM" id="MobiDB-lite"/>
    </source>
</evidence>
<proteinExistence type="predicted"/>
<dbReference type="EMBL" id="SLWO01000003">
    <property type="protein sequence ID" value="TCO27107.1"/>
    <property type="molecule type" value="Genomic_DNA"/>
</dbReference>